<dbReference type="InterPro" id="IPR003382">
    <property type="entry name" value="Flavoprotein"/>
</dbReference>
<dbReference type="GO" id="GO:0003824">
    <property type="term" value="F:catalytic activity"/>
    <property type="evidence" value="ECO:0007669"/>
    <property type="project" value="InterPro"/>
</dbReference>
<dbReference type="KEGG" id="sbat:G4Z16_31280"/>
<name>A0A7T1WWK6_9ACTN</name>
<dbReference type="Proteomes" id="UP000595046">
    <property type="component" value="Chromosome"/>
</dbReference>
<dbReference type="InterPro" id="IPR036551">
    <property type="entry name" value="Flavin_trans-like"/>
</dbReference>
<dbReference type="RefSeq" id="WP_197353923.1">
    <property type="nucleotide sequence ID" value="NZ_CP048882.1"/>
</dbReference>
<dbReference type="SUPFAM" id="SSF52507">
    <property type="entry name" value="Homo-oligomeric flavin-containing Cys decarboxylases, HFCD"/>
    <property type="match status" value="1"/>
</dbReference>
<organism evidence="2 3">
    <name type="scientific">Streptomyces bathyalis</name>
    <dbReference type="NCBI Taxonomy" id="2710756"/>
    <lineage>
        <taxon>Bacteria</taxon>
        <taxon>Bacillati</taxon>
        <taxon>Actinomycetota</taxon>
        <taxon>Actinomycetes</taxon>
        <taxon>Kitasatosporales</taxon>
        <taxon>Streptomycetaceae</taxon>
        <taxon>Streptomyces</taxon>
    </lineage>
</organism>
<feature type="domain" description="Flavoprotein" evidence="1">
    <location>
        <begin position="15"/>
        <end position="142"/>
    </location>
</feature>
<dbReference type="AlphaFoldDB" id="A0A7T1WWK6"/>
<evidence type="ECO:0000313" key="3">
    <source>
        <dbReference type="Proteomes" id="UP000595046"/>
    </source>
</evidence>
<protein>
    <submittedName>
        <fullName evidence="2">Flavoprotein</fullName>
    </submittedName>
</protein>
<dbReference type="EMBL" id="CP048882">
    <property type="protein sequence ID" value="QPP10165.1"/>
    <property type="molecule type" value="Genomic_DNA"/>
</dbReference>
<keyword evidence="3" id="KW-1185">Reference proteome</keyword>
<evidence type="ECO:0000313" key="2">
    <source>
        <dbReference type="EMBL" id="QPP10165.1"/>
    </source>
</evidence>
<proteinExistence type="predicted"/>
<reference evidence="3" key="1">
    <citation type="submission" date="2020-02" db="EMBL/GenBank/DDBJ databases">
        <title>Streptomyces sp. ASO4wet.</title>
        <authorList>
            <person name="Risdian C."/>
            <person name="Landwehr W."/>
            <person name="Schupp P."/>
            <person name="Wink J."/>
        </authorList>
    </citation>
    <scope>NUCLEOTIDE SEQUENCE [LARGE SCALE GENOMIC DNA]</scope>
    <source>
        <strain evidence="3">ASO4wet</strain>
    </source>
</reference>
<evidence type="ECO:0000259" key="1">
    <source>
        <dbReference type="Pfam" id="PF02441"/>
    </source>
</evidence>
<gene>
    <name evidence="2" type="ORF">G4Z16_31280</name>
</gene>
<sequence length="179" mass="19175">MASRVLHLLGSAAPPVVDLVDIVWRAQTDGWTVCVGLTPTAAEWIKGQLSALEGQTGNPVRSTPRKFGEREMWPRADATILAPATLNTVNASALGLTTNFVTGQVAEAIGRRWPLVVMPCVNSEYATHPQFGPSMETLRNAGVRVLFGEGGFQPDPPGEGDRRAYPWALALDAARSLAK</sequence>
<dbReference type="Pfam" id="PF02441">
    <property type="entry name" value="Flavoprotein"/>
    <property type="match status" value="1"/>
</dbReference>
<dbReference type="Gene3D" id="3.40.50.1950">
    <property type="entry name" value="Flavin prenyltransferase-like"/>
    <property type="match status" value="1"/>
</dbReference>
<accession>A0A7T1WWK6</accession>